<feature type="disulfide bond" evidence="10">
    <location>
        <begin position="420"/>
        <end position="430"/>
    </location>
</feature>
<dbReference type="RefSeq" id="XP_013406440.1">
    <property type="nucleotide sequence ID" value="XM_013550986.1"/>
</dbReference>
<dbReference type="PANTHER" id="PTHR48071:SF28">
    <property type="entry name" value="SRCR DOMAIN-CONTAINING PROTEIN"/>
    <property type="match status" value="1"/>
</dbReference>
<dbReference type="InParanoid" id="A0A1S3J7R4"/>
<dbReference type="PROSITE" id="PS50287">
    <property type="entry name" value="SRCR_2"/>
    <property type="match status" value="4"/>
</dbReference>
<evidence type="ECO:0000256" key="1">
    <source>
        <dbReference type="ARBA" id="ARBA00004167"/>
    </source>
</evidence>
<evidence type="ECO:0000256" key="4">
    <source>
        <dbReference type="ARBA" id="ARBA00022737"/>
    </source>
</evidence>
<gene>
    <name evidence="16" type="primary">LOC106170925</name>
</gene>
<feature type="disulfide bond" evidence="10">
    <location>
        <begin position="202"/>
        <end position="212"/>
    </location>
</feature>
<feature type="compositionally biased region" description="Low complexity" evidence="11">
    <location>
        <begin position="497"/>
        <end position="509"/>
    </location>
</feature>
<keyword evidence="4" id="KW-0677">Repeat</keyword>
<dbReference type="KEGG" id="lak:106170925"/>
<dbReference type="InterPro" id="IPR013761">
    <property type="entry name" value="SAM/pointed_sf"/>
</dbReference>
<dbReference type="FunFam" id="3.10.250.10:FF:000011">
    <property type="entry name" value="Scavenger receptor class A member 5"/>
    <property type="match status" value="1"/>
</dbReference>
<evidence type="ECO:0000256" key="10">
    <source>
        <dbReference type="PROSITE-ProRule" id="PRU00196"/>
    </source>
</evidence>
<evidence type="ECO:0000256" key="8">
    <source>
        <dbReference type="ARBA" id="ARBA00023170"/>
    </source>
</evidence>
<keyword evidence="7 10" id="KW-1015">Disulfide bond</keyword>
<keyword evidence="3" id="KW-0732">Signal</keyword>
<evidence type="ECO:0000256" key="12">
    <source>
        <dbReference type="SAM" id="Phobius"/>
    </source>
</evidence>
<proteinExistence type="predicted"/>
<dbReference type="InterPro" id="IPR036772">
    <property type="entry name" value="SRCR-like_dom_sf"/>
</dbReference>
<dbReference type="Gene3D" id="3.10.250.10">
    <property type="entry name" value="SRCR-like domain"/>
    <property type="match status" value="4"/>
</dbReference>
<dbReference type="AlphaFoldDB" id="A0A1S3J7R4"/>
<evidence type="ECO:0000256" key="6">
    <source>
        <dbReference type="ARBA" id="ARBA00023136"/>
    </source>
</evidence>
<feature type="domain" description="SRCR" evidence="14">
    <location>
        <begin position="243"/>
        <end position="344"/>
    </location>
</feature>
<comment type="caution">
    <text evidence="10">Lacks conserved residue(s) required for the propagation of feature annotation.</text>
</comment>
<dbReference type="SMART" id="SM00454">
    <property type="entry name" value="SAM"/>
    <property type="match status" value="1"/>
</dbReference>
<dbReference type="InterPro" id="IPR001190">
    <property type="entry name" value="SRCR"/>
</dbReference>
<dbReference type="GeneID" id="106170925"/>
<feature type="region of interest" description="Disordered" evidence="11">
    <location>
        <begin position="654"/>
        <end position="674"/>
    </location>
</feature>
<dbReference type="PROSITE" id="PS50105">
    <property type="entry name" value="SAM_DOMAIN"/>
    <property type="match status" value="1"/>
</dbReference>
<feature type="compositionally biased region" description="Basic and acidic residues" evidence="11">
    <location>
        <begin position="798"/>
        <end position="808"/>
    </location>
</feature>
<feature type="domain" description="SRCR" evidence="14">
    <location>
        <begin position="350"/>
        <end position="462"/>
    </location>
</feature>
<evidence type="ECO:0000313" key="16">
    <source>
        <dbReference type="RefSeq" id="XP_013406440.1"/>
    </source>
</evidence>
<keyword evidence="8" id="KW-0675">Receptor</keyword>
<feature type="compositionally biased region" description="Low complexity" evidence="11">
    <location>
        <begin position="468"/>
        <end position="490"/>
    </location>
</feature>
<sequence length="870" mass="94653">MMLKTVPGVLIILSVANLAYLVSSLVRLSGGSASNEGRVEVFHDTEWGSVCDDGFGNDEAAVVCRELGFPGFRRHIQSSYRVFGRGLSKIWLDEVRCLGIEASIVDCIHDGWGIHNCDPATEAVGVECEPLNGTVRLTGGASDHMGYVEVQRNDAWGRICDTGFTITEANIVCRQFGFPNASSLRSFATLPSTPPVLDHVKCTGNEANILRCRHDGWGVAACQPNQTAGIVCIDPTGPPEGTLRLVNGAKSREGRLEIYYNHHWGTICDKGWDAVDALVACRQLGYSGLEAHNRNFGVGDDLVLLSQIHCNGNEDNLSRCPRTSDWGIVPAECTHDRDVGIVCEASVPALRLNSSSPANNSGILQVNLNKTWWSVCLQALNGEARSVICHELGFDRYVGEGPSTNAPSGIDDMYSTSASCTGNERALEECRNHRWSVVTKAAPPPLHISLCYSSSPVQFVCGMTEPTTASSATSTTTITTTTTTTHHSTILTNTPGKTSTARKTTVRTTLVNTPADVGSTPNTSPTTKPSTIPPSGNTESTHSEVTLYPTTTTTTDDNGILTSGPTEVQPWDTMPNKSLPDWGIAILVTALVLALIFVVGFLLKRRPASCFGKLRSQRSNPGELYQLHNTSTAQLVLDEPPPYTTIDPFVNESKPKAMPPVSHQPPDGLSNPLYKIDSRDPDVLEFLEKIGLEEYYGIFTRERITANDLPSLTEVDLRTIGIPLGPAKRIAEKIQGMHIYQQPDDDHNNSHYQSMIPKGYRNEAGLEYQGLNFSEYDDIDRQQDAPRPLPRPPPGGRLDSDPENYEKFDADTRNSASYIQFVSVAEQDKNKPLSYADVVSSEKDLSVDHPAVASLGCRDSGYMTPVTNTK</sequence>
<comment type="subcellular location">
    <subcellularLocation>
        <location evidence="1">Membrane</location>
        <topology evidence="1">Single-pass membrane protein</topology>
    </subcellularLocation>
</comment>
<feature type="transmembrane region" description="Helical" evidence="12">
    <location>
        <begin position="582"/>
        <end position="603"/>
    </location>
</feature>
<evidence type="ECO:0000256" key="3">
    <source>
        <dbReference type="ARBA" id="ARBA00022729"/>
    </source>
</evidence>
<dbReference type="SMART" id="SM00202">
    <property type="entry name" value="SR"/>
    <property type="match status" value="4"/>
</dbReference>
<feature type="compositionally biased region" description="Polar residues" evidence="11">
    <location>
        <begin position="556"/>
        <end position="566"/>
    </location>
</feature>
<dbReference type="STRING" id="7574.A0A1S3J7R4"/>
<feature type="domain" description="SRCR" evidence="14">
    <location>
        <begin position="26"/>
        <end position="129"/>
    </location>
</feature>
<dbReference type="PANTHER" id="PTHR48071">
    <property type="entry name" value="SRCR DOMAIN-CONTAINING PROTEIN"/>
    <property type="match status" value="1"/>
</dbReference>
<feature type="compositionally biased region" description="Low complexity" evidence="11">
    <location>
        <begin position="519"/>
        <end position="535"/>
    </location>
</feature>
<dbReference type="FunFam" id="3.10.250.10:FF:000016">
    <property type="entry name" value="Scavenger receptor cysteine-rich protein type 12"/>
    <property type="match status" value="1"/>
</dbReference>
<evidence type="ECO:0000256" key="11">
    <source>
        <dbReference type="SAM" id="MobiDB-lite"/>
    </source>
</evidence>
<keyword evidence="2 12" id="KW-0812">Transmembrane</keyword>
<dbReference type="PROSITE" id="PS00420">
    <property type="entry name" value="SRCR_1"/>
    <property type="match status" value="2"/>
</dbReference>
<dbReference type="Pfam" id="PF00530">
    <property type="entry name" value="SRCR"/>
    <property type="match status" value="4"/>
</dbReference>
<evidence type="ECO:0000259" key="14">
    <source>
        <dbReference type="PROSITE" id="PS50287"/>
    </source>
</evidence>
<keyword evidence="5 12" id="KW-1133">Transmembrane helix</keyword>
<name>A0A1S3J7R4_LINAN</name>
<evidence type="ECO:0000256" key="2">
    <source>
        <dbReference type="ARBA" id="ARBA00022692"/>
    </source>
</evidence>
<keyword evidence="15" id="KW-1185">Reference proteome</keyword>
<protein>
    <submittedName>
        <fullName evidence="16">Deleted in malignant brain tumors 1 protein</fullName>
    </submittedName>
</protein>
<evidence type="ECO:0000256" key="7">
    <source>
        <dbReference type="ARBA" id="ARBA00023157"/>
    </source>
</evidence>
<feature type="region of interest" description="Disordered" evidence="11">
    <location>
        <begin position="781"/>
        <end position="808"/>
    </location>
</feature>
<dbReference type="SUPFAM" id="SSF47769">
    <property type="entry name" value="SAM/Pointed domain"/>
    <property type="match status" value="1"/>
</dbReference>
<reference evidence="16" key="1">
    <citation type="submission" date="2025-08" db="UniProtKB">
        <authorList>
            <consortium name="RefSeq"/>
        </authorList>
    </citation>
    <scope>IDENTIFICATION</scope>
    <source>
        <tissue evidence="16">Gonads</tissue>
    </source>
</reference>
<feature type="disulfide bond" evidence="10">
    <location>
        <begin position="97"/>
        <end position="107"/>
    </location>
</feature>
<feature type="domain" description="SRCR" evidence="14">
    <location>
        <begin position="135"/>
        <end position="233"/>
    </location>
</feature>
<dbReference type="Proteomes" id="UP000085678">
    <property type="component" value="Unplaced"/>
</dbReference>
<evidence type="ECO:0000259" key="13">
    <source>
        <dbReference type="PROSITE" id="PS50105"/>
    </source>
</evidence>
<keyword evidence="6 12" id="KW-0472">Membrane</keyword>
<dbReference type="Gene3D" id="1.10.150.50">
    <property type="entry name" value="Transcription Factor, Ets-1"/>
    <property type="match status" value="1"/>
</dbReference>
<dbReference type="OrthoDB" id="10066015at2759"/>
<dbReference type="Pfam" id="PF00536">
    <property type="entry name" value="SAM_1"/>
    <property type="match status" value="1"/>
</dbReference>
<feature type="domain" description="SAM" evidence="13">
    <location>
        <begin position="678"/>
        <end position="722"/>
    </location>
</feature>
<dbReference type="PRINTS" id="PR00258">
    <property type="entry name" value="SPERACTRCPTR"/>
</dbReference>
<evidence type="ECO:0000256" key="9">
    <source>
        <dbReference type="ARBA" id="ARBA00023180"/>
    </source>
</evidence>
<dbReference type="InterPro" id="IPR001660">
    <property type="entry name" value="SAM"/>
</dbReference>
<accession>A0A1S3J7R4</accession>
<dbReference type="GO" id="GO:0016020">
    <property type="term" value="C:membrane"/>
    <property type="evidence" value="ECO:0007669"/>
    <property type="project" value="UniProtKB-SubCell"/>
</dbReference>
<feature type="region of interest" description="Disordered" evidence="11">
    <location>
        <begin position="468"/>
        <end position="572"/>
    </location>
</feature>
<keyword evidence="9" id="KW-0325">Glycoprotein</keyword>
<dbReference type="SUPFAM" id="SSF56487">
    <property type="entry name" value="SRCR-like"/>
    <property type="match status" value="4"/>
</dbReference>
<feature type="disulfide bond" evidence="10">
    <location>
        <begin position="310"/>
        <end position="320"/>
    </location>
</feature>
<evidence type="ECO:0000256" key="5">
    <source>
        <dbReference type="ARBA" id="ARBA00022989"/>
    </source>
</evidence>
<evidence type="ECO:0000313" key="15">
    <source>
        <dbReference type="Proteomes" id="UP000085678"/>
    </source>
</evidence>
<dbReference type="CDD" id="cd09487">
    <property type="entry name" value="SAM_superfamily"/>
    <property type="match status" value="1"/>
</dbReference>
<dbReference type="FunFam" id="3.10.250.10:FF:000007">
    <property type="entry name" value="Soluble scavenger receptor cysteine-rich domain-containing protein SSC5D"/>
    <property type="match status" value="1"/>
</dbReference>
<organism evidence="15 16">
    <name type="scientific">Lingula anatina</name>
    <name type="common">Brachiopod</name>
    <name type="synonym">Lingula unguis</name>
    <dbReference type="NCBI Taxonomy" id="7574"/>
    <lineage>
        <taxon>Eukaryota</taxon>
        <taxon>Metazoa</taxon>
        <taxon>Spiralia</taxon>
        <taxon>Lophotrochozoa</taxon>
        <taxon>Brachiopoda</taxon>
        <taxon>Linguliformea</taxon>
        <taxon>Lingulata</taxon>
        <taxon>Lingulida</taxon>
        <taxon>Linguloidea</taxon>
        <taxon>Lingulidae</taxon>
        <taxon>Lingula</taxon>
    </lineage>
</organism>